<dbReference type="Proteomes" id="UP000010146">
    <property type="component" value="Unassembled WGS sequence"/>
</dbReference>
<evidence type="ECO:0000256" key="1">
    <source>
        <dbReference type="ARBA" id="ARBA00006539"/>
    </source>
</evidence>
<evidence type="ECO:0000313" key="2">
    <source>
        <dbReference type="EMBL" id="KKC30344.1"/>
    </source>
</evidence>
<dbReference type="EMBL" id="ABXP02000036">
    <property type="protein sequence ID" value="KKC30344.1"/>
    <property type="molecule type" value="Genomic_DNA"/>
</dbReference>
<dbReference type="InterPro" id="IPR009620">
    <property type="entry name" value="UPF0236"/>
</dbReference>
<comment type="caution">
    <text evidence="2">The sequence shown here is derived from an EMBL/GenBank/DDBJ whole genome shotgun (WGS) entry which is preliminary data.</text>
</comment>
<reference evidence="2 3" key="2">
    <citation type="journal article" date="2015" name="BMC Genomics">
        <title>Analysis of three genomes within the thermophilic bacterial species Caldanaerobacter subterraneus with a focus on carbon monoxide dehydrogenase evolution and hydrolase diversity.</title>
        <authorList>
            <person name="Sant'Anna F.H."/>
            <person name="Lebedinsky A.V."/>
            <person name="Sokolova T.G."/>
            <person name="Robb F.T."/>
            <person name="Gonzalez J.M."/>
        </authorList>
    </citation>
    <scope>NUCLEOTIDE SEQUENCE [LARGE SCALE GENOMIC DNA]</scope>
    <source>
        <strain evidence="2 3">DSM 12653</strain>
    </source>
</reference>
<comment type="similarity">
    <text evidence="1">Belongs to the UPF0236 family.</text>
</comment>
<protein>
    <recommendedName>
        <fullName evidence="4">Transposase</fullName>
    </recommendedName>
</protein>
<sequence length="118" mass="13764">MDKKKGEIKHFVIYEGKEGESQGRYRLKNKLVVSGLAEGESMLEEVYAKVGNKWKLDKIERVYIRGDGAEWPKGGLEYFSGAEYRLDPYHLQKNLVEALWYDEETYDKVRELGGDKRL</sequence>
<name>A0A0F5PR80_9THEO</name>
<dbReference type="Pfam" id="PF06782">
    <property type="entry name" value="UPF0236"/>
    <property type="match status" value="1"/>
</dbReference>
<accession>A0A0F5PR80</accession>
<reference evidence="3" key="3">
    <citation type="submission" date="2015-02" db="EMBL/GenBank/DDBJ databases">
        <title>Genome analysis of three genomes within the thermophilic hydrogenogenic bacterial species Caldanaerobacter subterraneus.</title>
        <authorList>
            <person name="Sant'Anna F.H."/>
            <person name="Lebedinsky A."/>
            <person name="Sokolova T."/>
            <person name="Robb F.T."/>
            <person name="Gonzalez J.M."/>
        </authorList>
    </citation>
    <scope>NUCLEOTIDE SEQUENCE [LARGE SCALE GENOMIC DNA]</scope>
    <source>
        <strain evidence="3">DSM 12653</strain>
    </source>
</reference>
<reference evidence="2 3" key="1">
    <citation type="submission" date="2008-07" db="EMBL/GenBank/DDBJ databases">
        <authorList>
            <person name="Gonzalez J."/>
            <person name="Sokolova T."/>
            <person name="Ferriera S."/>
            <person name="Johnson J."/>
            <person name="Kravitz S."/>
            <person name="Beeson K."/>
            <person name="Sutton G."/>
            <person name="Rogers Y.-H."/>
            <person name="Friedman R."/>
            <person name="Frazier M."/>
            <person name="Venter J.C."/>
        </authorList>
    </citation>
    <scope>NUCLEOTIDE SEQUENCE [LARGE SCALE GENOMIC DNA]</scope>
    <source>
        <strain evidence="2 3">DSM 12653</strain>
    </source>
</reference>
<gene>
    <name evidence="2" type="ORF">CDSM653_00601</name>
</gene>
<dbReference type="AlphaFoldDB" id="A0A0F5PR80"/>
<evidence type="ECO:0000313" key="3">
    <source>
        <dbReference type="Proteomes" id="UP000010146"/>
    </source>
</evidence>
<organism evidence="2 3">
    <name type="scientific">Caldanaerobacter subterraneus subsp. pacificus DSM 12653</name>
    <dbReference type="NCBI Taxonomy" id="391606"/>
    <lineage>
        <taxon>Bacteria</taxon>
        <taxon>Bacillati</taxon>
        <taxon>Bacillota</taxon>
        <taxon>Clostridia</taxon>
        <taxon>Thermoanaerobacterales</taxon>
        <taxon>Thermoanaerobacteraceae</taxon>
        <taxon>Caldanaerobacter</taxon>
    </lineage>
</organism>
<evidence type="ECO:0008006" key="4">
    <source>
        <dbReference type="Google" id="ProtNLM"/>
    </source>
</evidence>
<proteinExistence type="inferred from homology"/>